<evidence type="ECO:0000256" key="3">
    <source>
        <dbReference type="ARBA" id="ARBA00023125"/>
    </source>
</evidence>
<evidence type="ECO:0000256" key="4">
    <source>
        <dbReference type="ARBA" id="ARBA00023159"/>
    </source>
</evidence>
<keyword evidence="4" id="KW-0010">Activator</keyword>
<evidence type="ECO:0000313" key="9">
    <source>
        <dbReference type="Proteomes" id="UP000828390"/>
    </source>
</evidence>
<dbReference type="Gene3D" id="6.10.250.2430">
    <property type="match status" value="1"/>
</dbReference>
<dbReference type="Pfam" id="PF02045">
    <property type="entry name" value="CBFB_NFYA"/>
    <property type="match status" value="1"/>
</dbReference>
<gene>
    <name evidence="8" type="ORF">DPMN_164607</name>
</gene>
<evidence type="ECO:0000256" key="7">
    <source>
        <dbReference type="RuleBase" id="RU367155"/>
    </source>
</evidence>
<dbReference type="AlphaFoldDB" id="A0A9D4ITV4"/>
<name>A0A9D4ITV4_DREPO</name>
<reference evidence="8" key="2">
    <citation type="submission" date="2020-11" db="EMBL/GenBank/DDBJ databases">
        <authorList>
            <person name="McCartney M.A."/>
            <person name="Auch B."/>
            <person name="Kono T."/>
            <person name="Mallez S."/>
            <person name="Becker A."/>
            <person name="Gohl D.M."/>
            <person name="Silverstein K.A.T."/>
            <person name="Koren S."/>
            <person name="Bechman K.B."/>
            <person name="Herman A."/>
            <person name="Abrahante J.E."/>
            <person name="Garbe J."/>
        </authorList>
    </citation>
    <scope>NUCLEOTIDE SEQUENCE</scope>
    <source>
        <strain evidence="8">Duluth1</strain>
        <tissue evidence="8">Whole animal</tissue>
    </source>
</reference>
<sequence length="348" mass="38278">MGNIHNAIAESYADYTVRNYGKVFDGCEGGPSIKDNIQHSSYAMDSPAMLHVAHAKLKIWITEEEEGDIDNLTLLGIGDSGKVYISNKRHYVKIKYSTMSDGPEYAIYDSDGHQLTLNENGEPIQQIQYVTADGQVVSAEQLMAGNNVIQVSNSQASLLQQAGQQVLVQNTQPQTAQQQQATMLGGSGVPNTMGIPQMLFLNQITVGGQTSFVLVDANNKPVQLPQGIQVINLPSQQQGAPIAMPGETGEEPLYVNAKQYNRILKRRQARAKLESLGRIPKERQRYLYESRHKHALKRQRGSGGIFINNAKKDEQTNGSMKQEHSDLDGDFQLPVVTQSSDLVLGLNT</sequence>
<protein>
    <recommendedName>
        <fullName evidence="7">Nuclear transcription factor Y subunit</fullName>
    </recommendedName>
</protein>
<comment type="similarity">
    <text evidence="7">Belongs to the NFYA/HAP2 subunit family.</text>
</comment>
<keyword evidence="9" id="KW-1185">Reference proteome</keyword>
<proteinExistence type="inferred from homology"/>
<accession>A0A9D4ITV4</accession>
<comment type="subunit">
    <text evidence="7">Heterotrimer.</text>
</comment>
<evidence type="ECO:0000256" key="1">
    <source>
        <dbReference type="ARBA" id="ARBA00004123"/>
    </source>
</evidence>
<dbReference type="PANTHER" id="PTHR12632">
    <property type="entry name" value="TRANSCRIPTION FACTOR NF-Y ALPHA-RELATED"/>
    <property type="match status" value="1"/>
</dbReference>
<dbReference type="PRINTS" id="PR00616">
    <property type="entry name" value="CCAATSUBUNTB"/>
</dbReference>
<comment type="caution">
    <text evidence="8">The sequence shown here is derived from an EMBL/GenBank/DDBJ whole genome shotgun (WGS) entry which is preliminary data.</text>
</comment>
<evidence type="ECO:0000256" key="6">
    <source>
        <dbReference type="ARBA" id="ARBA00023242"/>
    </source>
</evidence>
<dbReference type="GO" id="GO:0003677">
    <property type="term" value="F:DNA binding"/>
    <property type="evidence" value="ECO:0007669"/>
    <property type="project" value="UniProtKB-KW"/>
</dbReference>
<dbReference type="SMART" id="SM00521">
    <property type="entry name" value="CBF"/>
    <property type="match status" value="1"/>
</dbReference>
<dbReference type="EMBL" id="JAIWYP010000008">
    <property type="protein sequence ID" value="KAH3786500.1"/>
    <property type="molecule type" value="Genomic_DNA"/>
</dbReference>
<comment type="subcellular location">
    <subcellularLocation>
        <location evidence="1 7">Nucleus</location>
    </subcellularLocation>
</comment>
<dbReference type="GO" id="GO:0003700">
    <property type="term" value="F:DNA-binding transcription factor activity"/>
    <property type="evidence" value="ECO:0007669"/>
    <property type="project" value="UniProtKB-UniRule"/>
</dbReference>
<keyword evidence="5 7" id="KW-0804">Transcription</keyword>
<dbReference type="PROSITE" id="PS00686">
    <property type="entry name" value="NFYA_HAP2_1"/>
    <property type="match status" value="1"/>
</dbReference>
<keyword evidence="3 7" id="KW-0238">DNA-binding</keyword>
<dbReference type="Proteomes" id="UP000828390">
    <property type="component" value="Unassembled WGS sequence"/>
</dbReference>
<organism evidence="8 9">
    <name type="scientific">Dreissena polymorpha</name>
    <name type="common">Zebra mussel</name>
    <name type="synonym">Mytilus polymorpha</name>
    <dbReference type="NCBI Taxonomy" id="45954"/>
    <lineage>
        <taxon>Eukaryota</taxon>
        <taxon>Metazoa</taxon>
        <taxon>Spiralia</taxon>
        <taxon>Lophotrochozoa</taxon>
        <taxon>Mollusca</taxon>
        <taxon>Bivalvia</taxon>
        <taxon>Autobranchia</taxon>
        <taxon>Heteroconchia</taxon>
        <taxon>Euheterodonta</taxon>
        <taxon>Imparidentia</taxon>
        <taxon>Neoheterodontei</taxon>
        <taxon>Myida</taxon>
        <taxon>Dreissenoidea</taxon>
        <taxon>Dreissenidae</taxon>
        <taxon>Dreissena</taxon>
    </lineage>
</organism>
<dbReference type="InterPro" id="IPR018362">
    <property type="entry name" value="CCAAT-binding_factor_CS"/>
</dbReference>
<evidence type="ECO:0000256" key="2">
    <source>
        <dbReference type="ARBA" id="ARBA00023015"/>
    </source>
</evidence>
<evidence type="ECO:0000256" key="5">
    <source>
        <dbReference type="ARBA" id="ARBA00023163"/>
    </source>
</evidence>
<dbReference type="GO" id="GO:0016602">
    <property type="term" value="C:CCAAT-binding factor complex"/>
    <property type="evidence" value="ECO:0007669"/>
    <property type="project" value="InterPro"/>
</dbReference>
<keyword evidence="2 7" id="KW-0805">Transcription regulation</keyword>
<dbReference type="InterPro" id="IPR001289">
    <property type="entry name" value="NFYA"/>
</dbReference>
<keyword evidence="6 7" id="KW-0539">Nucleus</keyword>
<evidence type="ECO:0000313" key="8">
    <source>
        <dbReference type="EMBL" id="KAH3786500.1"/>
    </source>
</evidence>
<reference evidence="8" key="1">
    <citation type="journal article" date="2019" name="bioRxiv">
        <title>The Genome of the Zebra Mussel, Dreissena polymorpha: A Resource for Invasive Species Research.</title>
        <authorList>
            <person name="McCartney M.A."/>
            <person name="Auch B."/>
            <person name="Kono T."/>
            <person name="Mallez S."/>
            <person name="Zhang Y."/>
            <person name="Obille A."/>
            <person name="Becker A."/>
            <person name="Abrahante J.E."/>
            <person name="Garbe J."/>
            <person name="Badalamenti J.P."/>
            <person name="Herman A."/>
            <person name="Mangelson H."/>
            <person name="Liachko I."/>
            <person name="Sullivan S."/>
            <person name="Sone E.D."/>
            <person name="Koren S."/>
            <person name="Silverstein K.A.T."/>
            <person name="Beckman K.B."/>
            <person name="Gohl D.M."/>
        </authorList>
    </citation>
    <scope>NUCLEOTIDE SEQUENCE</scope>
    <source>
        <strain evidence="8">Duluth1</strain>
        <tissue evidence="8">Whole animal</tissue>
    </source>
</reference>
<comment type="function">
    <text evidence="7">Component of the sequence-specific heterotrimeric transcription factor (NF-Y) which specifically recognizes a 5'-CCAAT-3' box motif found in the promoters of its target genes.</text>
</comment>
<dbReference type="PROSITE" id="PS51152">
    <property type="entry name" value="NFYA_HAP2_2"/>
    <property type="match status" value="1"/>
</dbReference>